<sequence>MRLHSLITGLNFYEIQLLSLLVHNTYHLSRIARLKYYSRWSRLRSFLDVYVKLVSNEGGSVNRTGVVIPFLRQADVPRDMQEILAGSVGLGDYADFYYTVSVQIGTTTTALDLDTGSSDLWVISEACHTKTCRSSTSPAYSTSLFEPLGPSMNISYGDSKTSTYAAGPVGLDTVSVAGISMSEQPFAAINRTNNAAVSNGAAGLFGLGFPSESSIQSSVINAKFNSPATTDTLISNIGKYGPFVSRLVMSGVIDQPMFAITLQRDTVDVSGHGAITIGQLPIGVDNSSITWVPVRLYAPRDGGIKPPTFAVHEVYPLRWEAPLDGVFLDGVQLPASAVQPDGVSSSSTSALIDTGNSLIRGPSDVVTNILSTVSPAYASNLHSKATFPCTTPHTLAFKIGGNMFSVDPRDFVAQNKYGDAKMCVASRVVSTDPPRYGSLFSWSLGVPFLKSNLVVFYYGNLTHPSVDPPRIGFVSRVPGDAPTLLEEAVDRAQQHSGIFSSTREAAPTATTEIGAVVFCVQYAPEHV</sequence>
<feature type="domain" description="Peptidase A1" evidence="4">
    <location>
        <begin position="98"/>
        <end position="474"/>
    </location>
</feature>
<feature type="active site" evidence="2">
    <location>
        <position position="353"/>
    </location>
</feature>
<dbReference type="Proteomes" id="UP000287166">
    <property type="component" value="Unassembled WGS sequence"/>
</dbReference>
<dbReference type="PRINTS" id="PR00792">
    <property type="entry name" value="PEPSIN"/>
</dbReference>
<accession>A0A401GRJ7</accession>
<dbReference type="EMBL" id="BFAD01000007">
    <property type="protein sequence ID" value="GBE84833.1"/>
    <property type="molecule type" value="Genomic_DNA"/>
</dbReference>
<dbReference type="InterPro" id="IPR001461">
    <property type="entry name" value="Aspartic_peptidase_A1"/>
</dbReference>
<dbReference type="RefSeq" id="XP_027615746.1">
    <property type="nucleotide sequence ID" value="XM_027759945.1"/>
</dbReference>
<keyword evidence="6" id="KW-1185">Reference proteome</keyword>
<dbReference type="PANTHER" id="PTHR47966">
    <property type="entry name" value="BETA-SITE APP-CLEAVING ENZYME, ISOFORM A-RELATED"/>
    <property type="match status" value="1"/>
</dbReference>
<comment type="similarity">
    <text evidence="1">Belongs to the peptidase A1 family.</text>
</comment>
<dbReference type="GO" id="GO:0004190">
    <property type="term" value="F:aspartic-type endopeptidase activity"/>
    <property type="evidence" value="ECO:0007669"/>
    <property type="project" value="InterPro"/>
</dbReference>
<dbReference type="SUPFAM" id="SSF50630">
    <property type="entry name" value="Acid proteases"/>
    <property type="match status" value="1"/>
</dbReference>
<protein>
    <recommendedName>
        <fullName evidence="4">Peptidase A1 domain-containing protein</fullName>
    </recommendedName>
</protein>
<dbReference type="PROSITE" id="PS51767">
    <property type="entry name" value="PEPTIDASE_A1"/>
    <property type="match status" value="1"/>
</dbReference>
<gene>
    <name evidence="5" type="ORF">SCP_0700130</name>
</gene>
<reference evidence="5 6" key="1">
    <citation type="journal article" date="2018" name="Sci. Rep.">
        <title>Genome sequence of the cauliflower mushroom Sparassis crispa (Hanabiratake) and its association with beneficial usage.</title>
        <authorList>
            <person name="Kiyama R."/>
            <person name="Furutani Y."/>
            <person name="Kawaguchi K."/>
            <person name="Nakanishi T."/>
        </authorList>
    </citation>
    <scope>NUCLEOTIDE SEQUENCE [LARGE SCALE GENOMIC DNA]</scope>
</reference>
<dbReference type="InterPro" id="IPR033121">
    <property type="entry name" value="PEPTIDASE_A1"/>
</dbReference>
<dbReference type="AlphaFoldDB" id="A0A401GRJ7"/>
<dbReference type="Gene3D" id="2.40.70.10">
    <property type="entry name" value="Acid Proteases"/>
    <property type="match status" value="2"/>
</dbReference>
<organism evidence="5 6">
    <name type="scientific">Sparassis crispa</name>
    <dbReference type="NCBI Taxonomy" id="139825"/>
    <lineage>
        <taxon>Eukaryota</taxon>
        <taxon>Fungi</taxon>
        <taxon>Dikarya</taxon>
        <taxon>Basidiomycota</taxon>
        <taxon>Agaricomycotina</taxon>
        <taxon>Agaricomycetes</taxon>
        <taxon>Polyporales</taxon>
        <taxon>Sparassidaceae</taxon>
        <taxon>Sparassis</taxon>
    </lineage>
</organism>
<keyword evidence="3" id="KW-1015">Disulfide bond</keyword>
<dbReference type="OrthoDB" id="3089at2759"/>
<dbReference type="InterPro" id="IPR034164">
    <property type="entry name" value="Pepsin-like_dom"/>
</dbReference>
<evidence type="ECO:0000256" key="1">
    <source>
        <dbReference type="ARBA" id="ARBA00007447"/>
    </source>
</evidence>
<feature type="active site" evidence="2">
    <location>
        <position position="114"/>
    </location>
</feature>
<dbReference type="InterPro" id="IPR021109">
    <property type="entry name" value="Peptidase_aspartic_dom_sf"/>
</dbReference>
<comment type="caution">
    <text evidence="5">The sequence shown here is derived from an EMBL/GenBank/DDBJ whole genome shotgun (WGS) entry which is preliminary data.</text>
</comment>
<evidence type="ECO:0000256" key="3">
    <source>
        <dbReference type="PIRSR" id="PIRSR601461-2"/>
    </source>
</evidence>
<dbReference type="Pfam" id="PF00026">
    <property type="entry name" value="Asp"/>
    <property type="match status" value="1"/>
</dbReference>
<dbReference type="PANTHER" id="PTHR47966:SF51">
    <property type="entry name" value="BETA-SITE APP-CLEAVING ENZYME, ISOFORM A-RELATED"/>
    <property type="match status" value="1"/>
</dbReference>
<dbReference type="GeneID" id="38781750"/>
<evidence type="ECO:0000259" key="4">
    <source>
        <dbReference type="PROSITE" id="PS51767"/>
    </source>
</evidence>
<name>A0A401GRJ7_9APHY</name>
<evidence type="ECO:0000313" key="6">
    <source>
        <dbReference type="Proteomes" id="UP000287166"/>
    </source>
</evidence>
<feature type="disulfide bond" evidence="3">
    <location>
        <begin position="127"/>
        <end position="132"/>
    </location>
</feature>
<proteinExistence type="inferred from homology"/>
<evidence type="ECO:0000256" key="2">
    <source>
        <dbReference type="PIRSR" id="PIRSR601461-1"/>
    </source>
</evidence>
<dbReference type="CDD" id="cd05471">
    <property type="entry name" value="pepsin_like"/>
    <property type="match status" value="1"/>
</dbReference>
<dbReference type="InParanoid" id="A0A401GRJ7"/>
<evidence type="ECO:0000313" key="5">
    <source>
        <dbReference type="EMBL" id="GBE84833.1"/>
    </source>
</evidence>
<dbReference type="STRING" id="139825.A0A401GRJ7"/>
<dbReference type="GO" id="GO:0006508">
    <property type="term" value="P:proteolysis"/>
    <property type="evidence" value="ECO:0007669"/>
    <property type="project" value="InterPro"/>
</dbReference>